<dbReference type="InterPro" id="IPR008532">
    <property type="entry name" value="NFACT_RNA-bd"/>
</dbReference>
<dbReference type="AlphaFoldDB" id="E3N6Z7"/>
<dbReference type="PANTHER" id="PTHR13049">
    <property type="entry name" value="DUF814-RELATED"/>
    <property type="match status" value="1"/>
</dbReference>
<dbReference type="STRING" id="31234.E3N6Z7"/>
<evidence type="ECO:0000256" key="1">
    <source>
        <dbReference type="ARBA" id="ARBA00016700"/>
    </source>
</evidence>
<evidence type="ECO:0000313" key="5">
    <source>
        <dbReference type="Proteomes" id="UP000008281"/>
    </source>
</evidence>
<organism evidence="5">
    <name type="scientific">Caenorhabditis remanei</name>
    <name type="common">Caenorhabditis vulgaris</name>
    <dbReference type="NCBI Taxonomy" id="31234"/>
    <lineage>
        <taxon>Eukaryota</taxon>
        <taxon>Metazoa</taxon>
        <taxon>Ecdysozoa</taxon>
        <taxon>Nematoda</taxon>
        <taxon>Chromadorea</taxon>
        <taxon>Rhabditida</taxon>
        <taxon>Rhabditina</taxon>
        <taxon>Rhabditomorpha</taxon>
        <taxon>Rhabditoidea</taxon>
        <taxon>Rhabditidae</taxon>
        <taxon>Peloderinae</taxon>
        <taxon>Caenorhabditis</taxon>
    </lineage>
</organism>
<dbReference type="EMBL" id="DS268544">
    <property type="protein sequence ID" value="EFO88327.1"/>
    <property type="molecule type" value="Genomic_DNA"/>
</dbReference>
<dbReference type="InParanoid" id="E3N6Z7"/>
<protein>
    <recommendedName>
        <fullName evidence="1">Coiled-coil domain-containing protein 25</fullName>
    </recommendedName>
</protein>
<evidence type="ECO:0000259" key="3">
    <source>
        <dbReference type="Pfam" id="PF05670"/>
    </source>
</evidence>
<dbReference type="OMA" id="QGAIHHE"/>
<sequence length="146" mass="16737">MVFCFISTTVSPPALIYMGQHQEENEKLLKEEGMENSDDLWFHVDGMSSAHVYLQMPRGMTMETITGELLEDCCQLVKKHSIQGCKLDEVQVVYTMKSNLKKTKGMASGQVSYVGFHNPNMTKLHMTTKKNSVKILKRLMETRWKT</sequence>
<evidence type="ECO:0000313" key="4">
    <source>
        <dbReference type="EMBL" id="EFO88327.1"/>
    </source>
</evidence>
<dbReference type="HOGENOM" id="CLU_076656_1_0_1"/>
<name>E3N6Z7_CAERE</name>
<dbReference type="Pfam" id="PF05670">
    <property type="entry name" value="NFACT-R_1"/>
    <property type="match status" value="1"/>
</dbReference>
<gene>
    <name evidence="4" type="ORF">CRE_12250</name>
</gene>
<accession>E3N6Z7</accession>
<dbReference type="Proteomes" id="UP000008281">
    <property type="component" value="Unassembled WGS sequence"/>
</dbReference>
<evidence type="ECO:0000256" key="2">
    <source>
        <dbReference type="ARBA" id="ARBA00024214"/>
    </source>
</evidence>
<dbReference type="eggNOG" id="KOG3272">
    <property type="taxonomic scope" value="Eukaryota"/>
</dbReference>
<reference evidence="4" key="1">
    <citation type="submission" date="2007-07" db="EMBL/GenBank/DDBJ databases">
        <title>PCAP assembly of the Caenorhabditis remanei genome.</title>
        <authorList>
            <consortium name="The Caenorhabditis remanei Sequencing Consortium"/>
            <person name="Wilson R.K."/>
        </authorList>
    </citation>
    <scope>NUCLEOTIDE SEQUENCE [LARGE SCALE GENOMIC DNA]</scope>
    <source>
        <strain evidence="4">PB4641</strain>
    </source>
</reference>
<proteinExistence type="predicted"/>
<feature type="domain" description="NFACT RNA-binding" evidence="3">
    <location>
        <begin position="1"/>
        <end position="114"/>
    </location>
</feature>
<dbReference type="OrthoDB" id="200398at2759"/>
<keyword evidence="5" id="KW-1185">Reference proteome</keyword>
<dbReference type="PANTHER" id="PTHR13049:SF5">
    <property type="entry name" value="COILED-COIL DOMAIN-CONTAINING PROTEIN 25"/>
    <property type="match status" value="1"/>
</dbReference>
<comment type="subunit">
    <text evidence="2">Interacts (via cytoplasmic region) with ILK.</text>
</comment>
<dbReference type="InterPro" id="IPR039730">
    <property type="entry name" value="Jlp2/Ccd25"/>
</dbReference>